<feature type="coiled-coil region" evidence="1">
    <location>
        <begin position="283"/>
        <end position="310"/>
    </location>
</feature>
<keyword evidence="1" id="KW-0175">Coiled coil</keyword>
<reference evidence="2" key="2">
    <citation type="submission" date="2020-06" db="EMBL/GenBank/DDBJ databases">
        <title>Helianthus annuus Genome sequencing and assembly Release 2.</title>
        <authorList>
            <person name="Gouzy J."/>
            <person name="Langlade N."/>
            <person name="Munos S."/>
        </authorList>
    </citation>
    <scope>NUCLEOTIDE SEQUENCE</scope>
    <source>
        <tissue evidence="2">Leaves</tissue>
    </source>
</reference>
<gene>
    <name evidence="2" type="ORF">HanXRQr2_Chr03g0133161</name>
</gene>
<keyword evidence="3" id="KW-1185">Reference proteome</keyword>
<dbReference type="Gene3D" id="1.10.287.1490">
    <property type="match status" value="1"/>
</dbReference>
<name>A0A9K3JIY1_HELAN</name>
<accession>A0A9K3JIY1</accession>
<evidence type="ECO:0000313" key="3">
    <source>
        <dbReference type="Proteomes" id="UP000215914"/>
    </source>
</evidence>
<comment type="caution">
    <text evidence="2">The sequence shown here is derived from an EMBL/GenBank/DDBJ whole genome shotgun (WGS) entry which is preliminary data.</text>
</comment>
<feature type="coiled-coil region" evidence="1">
    <location>
        <begin position="167"/>
        <end position="225"/>
    </location>
</feature>
<dbReference type="EMBL" id="MNCJ02000318">
    <property type="protein sequence ID" value="KAF5816328.1"/>
    <property type="molecule type" value="Genomic_DNA"/>
</dbReference>
<sequence length="430" mass="47357">MPRLKKGKPSSSHSGGDIMVELDEHLTGGKFSREEAALARTKPTPVFSGGFLPVNEVEGMDVENLEVSSKGVRKTPGEHKVVTFSDVFSDDMDIDPLTAEDKFVPDWDIRNKDSVMDELVARTFLFNIGTPIDHAKSRKMKSQDLGATVLSNQAQSNIFVTELYRRWVEAESVKEDLEKEVRSLKRKIQKAPKAEKRVAQLTTELQTHQEKIKSLTIQNQSSQAAAASAAEERDRVSTELKIFSESVRKQDEEHKSVMAKMEESFNNARLAYANMVAGEADLKAQIEDLKSAHEAEIEGVKKENAALKASVDDLHATKAWLLSEGAQLLAKNIHKGREMTATVVAVNNAMSAIGVNSGLHSGYLHALKLKTPYSEVPLLNRNAAEELNAAVACFDTLTFRVIEDLPRLIDAPLSKIKEALSFASSGSSEK</sequence>
<dbReference type="Proteomes" id="UP000215914">
    <property type="component" value="Unassembled WGS sequence"/>
</dbReference>
<proteinExistence type="predicted"/>
<reference evidence="2" key="1">
    <citation type="journal article" date="2017" name="Nature">
        <title>The sunflower genome provides insights into oil metabolism, flowering and Asterid evolution.</title>
        <authorList>
            <person name="Badouin H."/>
            <person name="Gouzy J."/>
            <person name="Grassa C.J."/>
            <person name="Murat F."/>
            <person name="Staton S.E."/>
            <person name="Cottret L."/>
            <person name="Lelandais-Briere C."/>
            <person name="Owens G.L."/>
            <person name="Carrere S."/>
            <person name="Mayjonade B."/>
            <person name="Legrand L."/>
            <person name="Gill N."/>
            <person name="Kane N.C."/>
            <person name="Bowers J.E."/>
            <person name="Hubner S."/>
            <person name="Bellec A."/>
            <person name="Berard A."/>
            <person name="Berges H."/>
            <person name="Blanchet N."/>
            <person name="Boniface M.C."/>
            <person name="Brunel D."/>
            <person name="Catrice O."/>
            <person name="Chaidir N."/>
            <person name="Claudel C."/>
            <person name="Donnadieu C."/>
            <person name="Faraut T."/>
            <person name="Fievet G."/>
            <person name="Helmstetter N."/>
            <person name="King M."/>
            <person name="Knapp S.J."/>
            <person name="Lai Z."/>
            <person name="Le Paslier M.C."/>
            <person name="Lippi Y."/>
            <person name="Lorenzon L."/>
            <person name="Mandel J.R."/>
            <person name="Marage G."/>
            <person name="Marchand G."/>
            <person name="Marquand E."/>
            <person name="Bret-Mestries E."/>
            <person name="Morien E."/>
            <person name="Nambeesan S."/>
            <person name="Nguyen T."/>
            <person name="Pegot-Espagnet P."/>
            <person name="Pouilly N."/>
            <person name="Raftis F."/>
            <person name="Sallet E."/>
            <person name="Schiex T."/>
            <person name="Thomas J."/>
            <person name="Vandecasteele C."/>
            <person name="Vares D."/>
            <person name="Vear F."/>
            <person name="Vautrin S."/>
            <person name="Crespi M."/>
            <person name="Mangin B."/>
            <person name="Burke J.M."/>
            <person name="Salse J."/>
            <person name="Munos S."/>
            <person name="Vincourt P."/>
            <person name="Rieseberg L.H."/>
            <person name="Langlade N.B."/>
        </authorList>
    </citation>
    <scope>NUCLEOTIDE SEQUENCE</scope>
    <source>
        <tissue evidence="2">Leaves</tissue>
    </source>
</reference>
<protein>
    <submittedName>
        <fullName evidence="2">Uncharacterized protein</fullName>
    </submittedName>
</protein>
<evidence type="ECO:0000256" key="1">
    <source>
        <dbReference type="SAM" id="Coils"/>
    </source>
</evidence>
<dbReference type="AlphaFoldDB" id="A0A9K3JIY1"/>
<evidence type="ECO:0000313" key="2">
    <source>
        <dbReference type="EMBL" id="KAF5816328.1"/>
    </source>
</evidence>
<dbReference type="Gramene" id="mRNA:HanXRQr2_Chr03g0133161">
    <property type="protein sequence ID" value="mRNA:HanXRQr2_Chr03g0133161"/>
    <property type="gene ID" value="HanXRQr2_Chr03g0133161"/>
</dbReference>
<organism evidence="2 3">
    <name type="scientific">Helianthus annuus</name>
    <name type="common">Common sunflower</name>
    <dbReference type="NCBI Taxonomy" id="4232"/>
    <lineage>
        <taxon>Eukaryota</taxon>
        <taxon>Viridiplantae</taxon>
        <taxon>Streptophyta</taxon>
        <taxon>Embryophyta</taxon>
        <taxon>Tracheophyta</taxon>
        <taxon>Spermatophyta</taxon>
        <taxon>Magnoliopsida</taxon>
        <taxon>eudicotyledons</taxon>
        <taxon>Gunneridae</taxon>
        <taxon>Pentapetalae</taxon>
        <taxon>asterids</taxon>
        <taxon>campanulids</taxon>
        <taxon>Asterales</taxon>
        <taxon>Asteraceae</taxon>
        <taxon>Asteroideae</taxon>
        <taxon>Heliantheae alliance</taxon>
        <taxon>Heliantheae</taxon>
        <taxon>Helianthus</taxon>
    </lineage>
</organism>